<sequence length="322" mass="35834">MMMMIGNPPRSNPTVQIPPSWDYHFVDDPTATVHSPLNTFAALQRYLQSNKDGVVTEEDGNAVMVEEDGFDDFDFPVDAFSCDDFRMFEFKVKKCVRVRSHDWTECPFAHPGEKARRRDPRKFQYSGAGCPDFKKGPCKDGTHCRRRVCFFAHTPDQLRVFSYTSPDCSPSRIGQESFSRNAFGHSPNASPATGSPPMSPSGLTESIRGLQINNVRMGLTMSPPTWGLQMGSGFGSPRSPPAFRPGFLSLPSTPVWTRTRSGLSAFDISETTGEDEPVMERVESGRDLRAKIYAKLSQENSLNRVDSGNLDTDVGWVSELVE</sequence>
<keyword evidence="2" id="KW-0863">Zinc-finger</keyword>
<dbReference type="GO" id="GO:0003677">
    <property type="term" value="F:DNA binding"/>
    <property type="evidence" value="ECO:0007669"/>
    <property type="project" value="UniProtKB-KW"/>
</dbReference>
<keyword evidence="1" id="KW-0479">Metal-binding</keyword>
<dbReference type="AlphaFoldDB" id="A0ABD1WFW9"/>
<dbReference type="EMBL" id="JBFOLJ010000003">
    <property type="protein sequence ID" value="KAL2548482.1"/>
    <property type="molecule type" value="Genomic_DNA"/>
</dbReference>
<evidence type="ECO:0000313" key="7">
    <source>
        <dbReference type="EMBL" id="KAL2548482.1"/>
    </source>
</evidence>
<proteinExistence type="predicted"/>
<accession>A0ABD1WFW9</accession>
<feature type="domain" description="AtC3H23-like CCCH zinc finger" evidence="6">
    <location>
        <begin position="84"/>
        <end position="117"/>
    </location>
</feature>
<evidence type="ECO:0000256" key="1">
    <source>
        <dbReference type="ARBA" id="ARBA00022723"/>
    </source>
</evidence>
<name>A0ABD1WFW9_9LAMI</name>
<evidence type="ECO:0000313" key="8">
    <source>
        <dbReference type="Proteomes" id="UP001604277"/>
    </source>
</evidence>
<dbReference type="PANTHER" id="PTHR14493:SF147">
    <property type="entry name" value="ZINC FINGER CCCH DOMAIN-CONTAINING PROTEIN 23"/>
    <property type="match status" value="1"/>
</dbReference>
<keyword evidence="8" id="KW-1185">Reference proteome</keyword>
<evidence type="ECO:0000256" key="3">
    <source>
        <dbReference type="ARBA" id="ARBA00022833"/>
    </source>
</evidence>
<keyword evidence="3" id="KW-0862">Zinc</keyword>
<gene>
    <name evidence="7" type="ORF">Fot_10012</name>
</gene>
<dbReference type="Proteomes" id="UP001604277">
    <property type="component" value="Unassembled WGS sequence"/>
</dbReference>
<dbReference type="InterPro" id="IPR045234">
    <property type="entry name" value="Unkempt-like"/>
</dbReference>
<dbReference type="PANTHER" id="PTHR14493">
    <property type="entry name" value="UNKEMPT FAMILY MEMBER"/>
    <property type="match status" value="1"/>
</dbReference>
<evidence type="ECO:0000259" key="6">
    <source>
        <dbReference type="Pfam" id="PF25512"/>
    </source>
</evidence>
<evidence type="ECO:0000256" key="5">
    <source>
        <dbReference type="SAM" id="MobiDB-lite"/>
    </source>
</evidence>
<keyword evidence="4" id="KW-0238">DNA-binding</keyword>
<evidence type="ECO:0000256" key="4">
    <source>
        <dbReference type="ARBA" id="ARBA00023125"/>
    </source>
</evidence>
<reference evidence="8" key="1">
    <citation type="submission" date="2024-07" db="EMBL/GenBank/DDBJ databases">
        <title>Two chromosome-level genome assemblies of Korean endemic species Abeliophyllum distichum and Forsythia ovata (Oleaceae).</title>
        <authorList>
            <person name="Jang H."/>
        </authorList>
    </citation>
    <scope>NUCLEOTIDE SEQUENCE [LARGE SCALE GENOMIC DNA]</scope>
</reference>
<dbReference type="InterPro" id="IPR057444">
    <property type="entry name" value="Znf-CCCH_AtC3H23-like"/>
</dbReference>
<comment type="caution">
    <text evidence="7">The sequence shown here is derived from an EMBL/GenBank/DDBJ whole genome shotgun (WGS) entry which is preliminary data.</text>
</comment>
<protein>
    <submittedName>
        <fullName evidence="7">Zinc finger CCCH domain-containing protein 20</fullName>
    </submittedName>
</protein>
<feature type="region of interest" description="Disordered" evidence="5">
    <location>
        <begin position="172"/>
        <end position="205"/>
    </location>
</feature>
<dbReference type="Pfam" id="PF25512">
    <property type="entry name" value="zf-CCCH_AtC3H23"/>
    <property type="match status" value="1"/>
</dbReference>
<organism evidence="7 8">
    <name type="scientific">Forsythia ovata</name>
    <dbReference type="NCBI Taxonomy" id="205694"/>
    <lineage>
        <taxon>Eukaryota</taxon>
        <taxon>Viridiplantae</taxon>
        <taxon>Streptophyta</taxon>
        <taxon>Embryophyta</taxon>
        <taxon>Tracheophyta</taxon>
        <taxon>Spermatophyta</taxon>
        <taxon>Magnoliopsida</taxon>
        <taxon>eudicotyledons</taxon>
        <taxon>Gunneridae</taxon>
        <taxon>Pentapetalae</taxon>
        <taxon>asterids</taxon>
        <taxon>lamiids</taxon>
        <taxon>Lamiales</taxon>
        <taxon>Oleaceae</taxon>
        <taxon>Forsythieae</taxon>
        <taxon>Forsythia</taxon>
    </lineage>
</organism>
<evidence type="ECO:0000256" key="2">
    <source>
        <dbReference type="ARBA" id="ARBA00022771"/>
    </source>
</evidence>
<dbReference type="GO" id="GO:0008270">
    <property type="term" value="F:zinc ion binding"/>
    <property type="evidence" value="ECO:0007669"/>
    <property type="project" value="UniProtKB-KW"/>
</dbReference>